<dbReference type="AlphaFoldDB" id="A0A9E7FNJ0"/>
<evidence type="ECO:0000313" key="4">
    <source>
        <dbReference type="Proteomes" id="UP001055439"/>
    </source>
</evidence>
<name>A0A9E7FNJ0_9LILI</name>
<evidence type="ECO:0000313" key="3">
    <source>
        <dbReference type="EMBL" id="URD99140.1"/>
    </source>
</evidence>
<protein>
    <submittedName>
        <fullName evidence="3">Hydroxyproline-rich glycoprotein</fullName>
    </submittedName>
</protein>
<sequence length="135" mass="15072">MDGAELATTPTPAINHPSRPTLGFPLGTALLLIVIFCLSGIFSCCYHWEKLRSLRDRRRRRHGNQPSLDAVEDGQLPQFSLSSPAPKLPLQHQENKVERIPSFPVIMPGDRMPKFVAWPCPPGHKEAFTHNPSIS</sequence>
<proteinExistence type="predicted"/>
<reference evidence="3" key="1">
    <citation type="submission" date="2022-05" db="EMBL/GenBank/DDBJ databases">
        <title>The Musa troglodytarum L. genome provides insights into the mechanism of non-climacteric behaviour and enrichment of carotenoids.</title>
        <authorList>
            <person name="Wang J."/>
        </authorList>
    </citation>
    <scope>NUCLEOTIDE SEQUENCE</scope>
    <source>
        <tissue evidence="3">Leaf</tissue>
    </source>
</reference>
<keyword evidence="2" id="KW-0472">Membrane</keyword>
<keyword evidence="2" id="KW-0812">Transmembrane</keyword>
<feature type="region of interest" description="Disordered" evidence="1">
    <location>
        <begin position="56"/>
        <end position="94"/>
    </location>
</feature>
<evidence type="ECO:0000256" key="1">
    <source>
        <dbReference type="SAM" id="MobiDB-lite"/>
    </source>
</evidence>
<dbReference type="EMBL" id="CP097506">
    <property type="protein sequence ID" value="URD99140.1"/>
    <property type="molecule type" value="Genomic_DNA"/>
</dbReference>
<dbReference type="OrthoDB" id="1936969at2759"/>
<accession>A0A9E7FNJ0</accession>
<dbReference type="PANTHER" id="PTHR34291">
    <property type="entry name" value="HYDROXYPROLINE-RICH GLYCOPROTEIN FAMILY PROTEIN"/>
    <property type="match status" value="1"/>
</dbReference>
<evidence type="ECO:0000256" key="2">
    <source>
        <dbReference type="SAM" id="Phobius"/>
    </source>
</evidence>
<dbReference type="InterPro" id="IPR037699">
    <property type="entry name" value="At5g65660-like"/>
</dbReference>
<organism evidence="3 4">
    <name type="scientific">Musa troglodytarum</name>
    <name type="common">fe'i banana</name>
    <dbReference type="NCBI Taxonomy" id="320322"/>
    <lineage>
        <taxon>Eukaryota</taxon>
        <taxon>Viridiplantae</taxon>
        <taxon>Streptophyta</taxon>
        <taxon>Embryophyta</taxon>
        <taxon>Tracheophyta</taxon>
        <taxon>Spermatophyta</taxon>
        <taxon>Magnoliopsida</taxon>
        <taxon>Liliopsida</taxon>
        <taxon>Zingiberales</taxon>
        <taxon>Musaceae</taxon>
        <taxon>Musa</taxon>
    </lineage>
</organism>
<feature type="transmembrane region" description="Helical" evidence="2">
    <location>
        <begin position="26"/>
        <end position="48"/>
    </location>
</feature>
<keyword evidence="2" id="KW-1133">Transmembrane helix</keyword>
<dbReference type="Proteomes" id="UP001055439">
    <property type="component" value="Chromosome 4"/>
</dbReference>
<dbReference type="PANTHER" id="PTHR34291:SF1">
    <property type="entry name" value="HYDROXYPROLINE-RICH GLYCOPROTEIN FAMILY PROTEIN"/>
    <property type="match status" value="1"/>
</dbReference>
<gene>
    <name evidence="3" type="ORF">MUK42_30372</name>
</gene>
<keyword evidence="4" id="KW-1185">Reference proteome</keyword>